<dbReference type="EMBL" id="HACG01021989">
    <property type="protein sequence ID" value="CEK68854.1"/>
    <property type="molecule type" value="Transcribed_RNA"/>
</dbReference>
<dbReference type="Gene3D" id="3.30.1140.40">
    <property type="entry name" value="Tctex-1"/>
    <property type="match status" value="1"/>
</dbReference>
<sequence>MTDMVDNPRRQSILPRDGDSMTMGPNVRRMSRFDARPSIQYGLSGRRMSQFSRSSISGLSFGLKDFKVPVQLQNTYRTGPNHAERFQSKKAENVMKLVLESYLGGETYNTSICSNLVQQISDVIKGRMKDLGFSPRYKFVCLVIIGQNKHQGIAVASRSVWNPETDNFASASFSSGDLFAVANIFATYFE</sequence>
<feature type="region of interest" description="Disordered" evidence="2">
    <location>
        <begin position="1"/>
        <end position="26"/>
    </location>
</feature>
<dbReference type="InterPro" id="IPR005334">
    <property type="entry name" value="Tctex-1-like"/>
</dbReference>
<evidence type="ECO:0000256" key="2">
    <source>
        <dbReference type="SAM" id="MobiDB-lite"/>
    </source>
</evidence>
<dbReference type="GO" id="GO:0005868">
    <property type="term" value="C:cytoplasmic dynein complex"/>
    <property type="evidence" value="ECO:0007669"/>
    <property type="project" value="TreeGrafter"/>
</dbReference>
<dbReference type="PANTHER" id="PTHR21255:SF55">
    <property type="entry name" value="DYNEIN LIGHT CHAIN TCTEX-TYPE 4"/>
    <property type="match status" value="1"/>
</dbReference>
<evidence type="ECO:0008006" key="4">
    <source>
        <dbReference type="Google" id="ProtNLM"/>
    </source>
</evidence>
<evidence type="ECO:0000313" key="3">
    <source>
        <dbReference type="EMBL" id="CEK68854.1"/>
    </source>
</evidence>
<reference evidence="3" key="1">
    <citation type="submission" date="2014-12" db="EMBL/GenBank/DDBJ databases">
        <title>Insight into the proteome of Arion vulgaris.</title>
        <authorList>
            <person name="Aradska J."/>
            <person name="Bulat T."/>
            <person name="Smidak R."/>
            <person name="Sarate P."/>
            <person name="Gangsoo J."/>
            <person name="Sialana F."/>
            <person name="Bilban M."/>
            <person name="Lubec G."/>
        </authorList>
    </citation>
    <scope>NUCLEOTIDE SEQUENCE</scope>
    <source>
        <tissue evidence="3">Skin</tissue>
    </source>
</reference>
<dbReference type="AlphaFoldDB" id="A0A0B6ZJQ6"/>
<name>A0A0B6ZJQ6_9EUPU</name>
<dbReference type="PANTHER" id="PTHR21255">
    <property type="entry name" value="T-COMPLEX-ASSOCIATED-TESTIS-EXPRESSED 1/ DYNEIN LIGHT CHAIN"/>
    <property type="match status" value="1"/>
</dbReference>
<dbReference type="GO" id="GO:0005737">
    <property type="term" value="C:cytoplasm"/>
    <property type="evidence" value="ECO:0007669"/>
    <property type="project" value="TreeGrafter"/>
</dbReference>
<protein>
    <recommendedName>
        <fullName evidence="4">Tctex1 domain-containing protein 1</fullName>
    </recommendedName>
</protein>
<organism evidence="3">
    <name type="scientific">Arion vulgaris</name>
    <dbReference type="NCBI Taxonomy" id="1028688"/>
    <lineage>
        <taxon>Eukaryota</taxon>
        <taxon>Metazoa</taxon>
        <taxon>Spiralia</taxon>
        <taxon>Lophotrochozoa</taxon>
        <taxon>Mollusca</taxon>
        <taxon>Gastropoda</taxon>
        <taxon>Heterobranchia</taxon>
        <taxon>Euthyneura</taxon>
        <taxon>Panpulmonata</taxon>
        <taxon>Eupulmonata</taxon>
        <taxon>Stylommatophora</taxon>
        <taxon>Helicina</taxon>
        <taxon>Arionoidea</taxon>
        <taxon>Arionidae</taxon>
        <taxon>Arion</taxon>
    </lineage>
</organism>
<dbReference type="GO" id="GO:0007018">
    <property type="term" value="P:microtubule-based movement"/>
    <property type="evidence" value="ECO:0007669"/>
    <property type="project" value="TreeGrafter"/>
</dbReference>
<comment type="similarity">
    <text evidence="1">Belongs to the dynein light chain Tctex-type family.</text>
</comment>
<accession>A0A0B6ZJQ6</accession>
<evidence type="ECO:0000256" key="1">
    <source>
        <dbReference type="ARBA" id="ARBA00005361"/>
    </source>
</evidence>
<dbReference type="Pfam" id="PF03645">
    <property type="entry name" value="Tctex-1"/>
    <property type="match status" value="1"/>
</dbReference>
<dbReference type="CDD" id="cd21451">
    <property type="entry name" value="DLC-like_TCTEX1D"/>
    <property type="match status" value="1"/>
</dbReference>
<dbReference type="InterPro" id="IPR038586">
    <property type="entry name" value="Tctex-1-like_sf"/>
</dbReference>
<dbReference type="GO" id="GO:0045505">
    <property type="term" value="F:dynein intermediate chain binding"/>
    <property type="evidence" value="ECO:0007669"/>
    <property type="project" value="TreeGrafter"/>
</dbReference>
<proteinExistence type="inferred from homology"/>
<gene>
    <name evidence="3" type="primary">ORF67972</name>
</gene>